<dbReference type="InterPro" id="IPR006143">
    <property type="entry name" value="RND_pump_MFP"/>
</dbReference>
<dbReference type="SUPFAM" id="SSF111369">
    <property type="entry name" value="HlyD-like secretion proteins"/>
    <property type="match status" value="1"/>
</dbReference>
<evidence type="ECO:0000256" key="1">
    <source>
        <dbReference type="ARBA" id="ARBA00009477"/>
    </source>
</evidence>
<evidence type="ECO:0000313" key="4">
    <source>
        <dbReference type="Proteomes" id="UP000184130"/>
    </source>
</evidence>
<dbReference type="Gene3D" id="1.10.287.470">
    <property type="entry name" value="Helix hairpin bin"/>
    <property type="match status" value="1"/>
</dbReference>
<dbReference type="EMBL" id="FRBD01000012">
    <property type="protein sequence ID" value="SHK78931.1"/>
    <property type="molecule type" value="Genomic_DNA"/>
</dbReference>
<dbReference type="Gene3D" id="2.40.30.170">
    <property type="match status" value="1"/>
</dbReference>
<organism evidence="3 4">
    <name type="scientific">Xylanibacter ruminicola</name>
    <name type="common">Prevotella ruminicola</name>
    <dbReference type="NCBI Taxonomy" id="839"/>
    <lineage>
        <taxon>Bacteria</taxon>
        <taxon>Pseudomonadati</taxon>
        <taxon>Bacteroidota</taxon>
        <taxon>Bacteroidia</taxon>
        <taxon>Bacteroidales</taxon>
        <taxon>Prevotellaceae</taxon>
        <taxon>Xylanibacter</taxon>
    </lineage>
</organism>
<dbReference type="Pfam" id="PF25954">
    <property type="entry name" value="Beta-barrel_RND_2"/>
    <property type="match status" value="1"/>
</dbReference>
<comment type="similarity">
    <text evidence="1">Belongs to the membrane fusion protein (MFP) (TC 8.A.1) family.</text>
</comment>
<dbReference type="AlphaFoldDB" id="A0A1M6VC28"/>
<accession>A0A1M6VC28</accession>
<evidence type="ECO:0000259" key="2">
    <source>
        <dbReference type="Pfam" id="PF25954"/>
    </source>
</evidence>
<dbReference type="GO" id="GO:0015562">
    <property type="term" value="F:efflux transmembrane transporter activity"/>
    <property type="evidence" value="ECO:0007669"/>
    <property type="project" value="TreeGrafter"/>
</dbReference>
<dbReference type="PANTHER" id="PTHR30469">
    <property type="entry name" value="MULTIDRUG RESISTANCE PROTEIN MDTA"/>
    <property type="match status" value="1"/>
</dbReference>
<dbReference type="NCBIfam" id="TIGR01730">
    <property type="entry name" value="RND_mfp"/>
    <property type="match status" value="1"/>
</dbReference>
<sequence length="283" mass="30696">MNKYLSLCILLLASAACSNHSKEADRSAEAAGTNPGDSVANIKSAGTKSLQQAINRDGFSSKGTIQAVTEVPVYSRINEQIVAFNVEMGQRIKKGQVVVRLSQAALHDQIVRCKAELEHAEYQYQAILMGQGYKRHELEQASDDIKRQARINSGYNTAKASLQQLEHQLSYCTIAAPISGAVSRIEAALYGAATPGTPLFYMVDTEHLKVCFDVLESEFQNFQIGTKIQVVSIAYPSESHSAVVTAISPVIEKNGMVHLEAQLSPHPHLMPGMTAIVTLAKPS</sequence>
<name>A0A1M6VC28_XYLRU</name>
<dbReference type="PANTHER" id="PTHR30469:SF15">
    <property type="entry name" value="HLYD FAMILY OF SECRETION PROTEINS"/>
    <property type="match status" value="1"/>
</dbReference>
<proteinExistence type="inferred from homology"/>
<dbReference type="GO" id="GO:1990281">
    <property type="term" value="C:efflux pump complex"/>
    <property type="evidence" value="ECO:0007669"/>
    <property type="project" value="TreeGrafter"/>
</dbReference>
<dbReference type="Proteomes" id="UP000184130">
    <property type="component" value="Unassembled WGS sequence"/>
</dbReference>
<gene>
    <name evidence="3" type="ORF">SAMN05216463_11238</name>
</gene>
<reference evidence="3 4" key="1">
    <citation type="submission" date="2016-11" db="EMBL/GenBank/DDBJ databases">
        <authorList>
            <person name="Jaros S."/>
            <person name="Januszkiewicz K."/>
            <person name="Wedrychowicz H."/>
        </authorList>
    </citation>
    <scope>NUCLEOTIDE SEQUENCE [LARGE SCALE GENOMIC DNA]</scope>
    <source>
        <strain evidence="3 4">KHT3</strain>
    </source>
</reference>
<dbReference type="PROSITE" id="PS51257">
    <property type="entry name" value="PROKAR_LIPOPROTEIN"/>
    <property type="match status" value="1"/>
</dbReference>
<protein>
    <submittedName>
        <fullName evidence="3">RND family efflux transporter, MFP subunit</fullName>
    </submittedName>
</protein>
<feature type="domain" description="CusB-like beta-barrel" evidence="2">
    <location>
        <begin position="212"/>
        <end position="282"/>
    </location>
</feature>
<dbReference type="OrthoDB" id="1522646at2"/>
<evidence type="ECO:0000313" key="3">
    <source>
        <dbReference type="EMBL" id="SHK78931.1"/>
    </source>
</evidence>
<dbReference type="Gene3D" id="2.40.50.100">
    <property type="match status" value="1"/>
</dbReference>
<dbReference type="InterPro" id="IPR058792">
    <property type="entry name" value="Beta-barrel_RND_2"/>
</dbReference>
<dbReference type="RefSeq" id="WP_081373178.1">
    <property type="nucleotide sequence ID" value="NZ_FRBD01000012.1"/>
</dbReference>